<dbReference type="InterPro" id="IPR029055">
    <property type="entry name" value="Ntn_hydrolases_N"/>
</dbReference>
<dbReference type="Gene3D" id="3.60.20.10">
    <property type="entry name" value="Glutamine Phosphoribosylpyrophosphate, subunit 1, domain 1"/>
    <property type="match status" value="1"/>
</dbReference>
<keyword evidence="3" id="KW-1185">Reference proteome</keyword>
<proteinExistence type="predicted"/>
<accession>A0A7W4IJH2</accession>
<evidence type="ECO:0000313" key="4">
    <source>
        <dbReference type="Proteomes" id="UP000561077"/>
    </source>
</evidence>
<organism evidence="1 4">
    <name type="scientific">Gluconacetobacter dulcium</name>
    <dbReference type="NCBI Taxonomy" id="2729096"/>
    <lineage>
        <taxon>Bacteria</taxon>
        <taxon>Pseudomonadati</taxon>
        <taxon>Pseudomonadota</taxon>
        <taxon>Alphaproteobacteria</taxon>
        <taxon>Acetobacterales</taxon>
        <taxon>Acetobacteraceae</taxon>
        <taxon>Gluconacetobacter</taxon>
    </lineage>
</organism>
<dbReference type="CDD" id="cd01901">
    <property type="entry name" value="Ntn_hydrolase"/>
    <property type="match status" value="1"/>
</dbReference>
<dbReference type="Proteomes" id="UP000561077">
    <property type="component" value="Unassembled WGS sequence"/>
</dbReference>
<dbReference type="EMBL" id="JABEQN010000003">
    <property type="protein sequence ID" value="MBB2192719.1"/>
    <property type="molecule type" value="Genomic_DNA"/>
</dbReference>
<name>A0A7W4IJH2_9PROT</name>
<dbReference type="EMBL" id="JABEQO010000005">
    <property type="protein sequence ID" value="MBB2164015.1"/>
    <property type="molecule type" value="Genomic_DNA"/>
</dbReference>
<evidence type="ECO:0000313" key="1">
    <source>
        <dbReference type="EMBL" id="MBB2164015.1"/>
    </source>
</evidence>
<dbReference type="SUPFAM" id="SSF56235">
    <property type="entry name" value="N-terminal nucleophile aminohydrolases (Ntn hydrolases)"/>
    <property type="match status" value="1"/>
</dbReference>
<protein>
    <submittedName>
        <fullName evidence="1">Uncharacterized protein</fullName>
    </submittedName>
</protein>
<evidence type="ECO:0000313" key="2">
    <source>
        <dbReference type="EMBL" id="MBB2192719.1"/>
    </source>
</evidence>
<comment type="caution">
    <text evidence="1">The sequence shown here is derived from an EMBL/GenBank/DDBJ whole genome shotgun (WGS) entry which is preliminary data.</text>
</comment>
<sequence>MENDKVIIGADSLGSNGHSKTIYVESKAFINGPMIIGYTTSFRMGQILEYHLVIPEQLSSQTDMAFMVMSFVPAVRHTLSTHGFTPASEKDADAGVQFLVGYKGQLYEISSDFQVSKTVDPFASVGSGYQFALGSLASTQELDIPVSDKVRIALEVAERYTTTVSGPFNYRTK</sequence>
<dbReference type="RefSeq" id="WP_182972754.1">
    <property type="nucleotide sequence ID" value="NZ_JABEQO010000005.1"/>
</dbReference>
<evidence type="ECO:0000313" key="3">
    <source>
        <dbReference type="Proteomes" id="UP000540490"/>
    </source>
</evidence>
<dbReference type="AlphaFoldDB" id="A0A7W4IJH2"/>
<reference evidence="3 4" key="1">
    <citation type="submission" date="2020-04" db="EMBL/GenBank/DDBJ databases">
        <title>Description of novel Gluconacetobacter.</title>
        <authorList>
            <person name="Sombolestani A."/>
        </authorList>
    </citation>
    <scope>NUCLEOTIDE SEQUENCE [LARGE SCALE GENOMIC DNA]</scope>
    <source>
        <strain evidence="2 3">LMG 1728</strain>
        <strain evidence="1 4">LMG 1731</strain>
    </source>
</reference>
<dbReference type="Proteomes" id="UP000540490">
    <property type="component" value="Unassembled WGS sequence"/>
</dbReference>
<gene>
    <name evidence="2" type="ORF">HLH25_03525</name>
    <name evidence="1" type="ORF">HLH26_05585</name>
</gene>